<dbReference type="Pfam" id="PF05345">
    <property type="entry name" value="He_PIG"/>
    <property type="match status" value="1"/>
</dbReference>
<dbReference type="InterPro" id="IPR040633">
    <property type="entry name" value="Gal_mutarotas_3"/>
</dbReference>
<dbReference type="InterPro" id="IPR035364">
    <property type="entry name" value="Beta_sandwich_GH101"/>
</dbReference>
<keyword evidence="4" id="KW-1185">Reference proteome</keyword>
<evidence type="ECO:0000313" key="4">
    <source>
        <dbReference type="Proteomes" id="UP001501521"/>
    </source>
</evidence>
<protein>
    <recommendedName>
        <fullName evidence="2">Dystroglycan-type cadherin-like domain-containing protein</fullName>
    </recommendedName>
</protein>
<dbReference type="EMBL" id="BAABLV010000036">
    <property type="protein sequence ID" value="GAA4904839.1"/>
    <property type="molecule type" value="Genomic_DNA"/>
</dbReference>
<dbReference type="Pfam" id="PF18080">
    <property type="entry name" value="Gal_mutarotas_3"/>
    <property type="match status" value="1"/>
</dbReference>
<name>A0ABP9FKJ4_9ACTN</name>
<sequence length="850" mass="88940">MLFKKHPIISLVTAAALAAGAVTLTGQFASGDPAVVVPAGAIELQDYDFKVRLHPGFPQVVDYRLGDHQLTGRLGAALTAVEVNGTSEPVSVAAPVVAHDRTSASYALTFPTLTNVSLTVVAEVSEQKLRFTITDLVDPGSVVESLRIPHHDLVTLDATDSAAQLTTARVGSAGNPGGDTFEKLAGSTAGDVQGSWLTLAHESNLAVAFSTNASGADANSRWQHQIRSAESTKVGSVWAGAWSAVGEGADPYVEVKVTGDANADGVVDWQDAGVAARDILEFGNGAEEVANEVIPRVAPAASPNDVLADTQRISAATENLGQAVMLAGLDAPLAGIESLADAGVALNTTFGYDASAADPAPSLAAGYEELWEAGPVNIDTLYFDEALVGGPGQVLDAALQEQGWVVATRPSVNPAKDSDVIRFVYNAVRDGWDDDPVLGAARDVSDEDAAFAATVWGTNLPAKFLQRSDLVKRTDTEATFADGTVATADEVRHDGATVVRDGAYLLPWHGGGEEWNDAGPARLYHYNPAGGTTTWELTEEWRAHPSLTLFKLGDNGRAKVGVVTPSNAEVSITAQPGVAYVLFPTTEAPAGESLPPVGFTIADVDIKVGSPVTIAVHTTDPEGGTIAYSAQGLPAGLAIDAATGTIAGTPSKDGTFTVTVTARDAADLTAEATFTIKVSAKVSPTPSVNPSSKPTVSAPPKFVRAAPYTMPGRHFLNGRDWNTTCEPYSQTERCRTDIWATVVKVQDGQFVRESGWAFNNLTYLPFMTRQAWKGNPLGDLGSTTNGVFTSGGRQWKTECDTAATGRGACRSYTMTTVYAATAKPGGGYAFSQSNEWVFNDIVMFGGPALR</sequence>
<feature type="chain" id="PRO_5046102328" description="Dystroglycan-type cadherin-like domain-containing protein" evidence="1">
    <location>
        <begin position="22"/>
        <end position="850"/>
    </location>
</feature>
<dbReference type="RefSeq" id="WP_345583355.1">
    <property type="nucleotide sequence ID" value="NZ_BAABLV010000036.1"/>
</dbReference>
<dbReference type="Pfam" id="PF17451">
    <property type="entry name" value="Glyco_hyd_101C"/>
    <property type="match status" value="1"/>
</dbReference>
<feature type="signal peptide" evidence="1">
    <location>
        <begin position="1"/>
        <end position="21"/>
    </location>
</feature>
<dbReference type="Gene3D" id="2.60.40.10">
    <property type="entry name" value="Immunoglobulins"/>
    <property type="match status" value="1"/>
</dbReference>
<dbReference type="Proteomes" id="UP001501521">
    <property type="component" value="Unassembled WGS sequence"/>
</dbReference>
<dbReference type="InterPro" id="IPR015919">
    <property type="entry name" value="Cadherin-like_sf"/>
</dbReference>
<dbReference type="Gene3D" id="2.70.98.10">
    <property type="match status" value="1"/>
</dbReference>
<dbReference type="InterPro" id="IPR013783">
    <property type="entry name" value="Ig-like_fold"/>
</dbReference>
<dbReference type="InterPro" id="IPR006644">
    <property type="entry name" value="Cadg"/>
</dbReference>
<reference evidence="4" key="1">
    <citation type="journal article" date="2019" name="Int. J. Syst. Evol. Microbiol.">
        <title>The Global Catalogue of Microorganisms (GCM) 10K type strain sequencing project: providing services to taxonomists for standard genome sequencing and annotation.</title>
        <authorList>
            <consortium name="The Broad Institute Genomics Platform"/>
            <consortium name="The Broad Institute Genome Sequencing Center for Infectious Disease"/>
            <person name="Wu L."/>
            <person name="Ma J."/>
        </authorList>
    </citation>
    <scope>NUCLEOTIDE SEQUENCE [LARGE SCALE GENOMIC DNA]</scope>
    <source>
        <strain evidence="4">JCM 19125</strain>
    </source>
</reference>
<gene>
    <name evidence="3" type="ORF">GCM10025789_25080</name>
</gene>
<comment type="caution">
    <text evidence="3">The sequence shown here is derived from an EMBL/GenBank/DDBJ whole genome shotgun (WGS) entry which is preliminary data.</text>
</comment>
<dbReference type="InterPro" id="IPR013780">
    <property type="entry name" value="Glyco_hydro_b"/>
</dbReference>
<evidence type="ECO:0000313" key="3">
    <source>
        <dbReference type="EMBL" id="GAA4904839.1"/>
    </source>
</evidence>
<accession>A0ABP9FKJ4</accession>
<keyword evidence="1" id="KW-0732">Signal</keyword>
<dbReference type="Gene3D" id="2.60.40.1180">
    <property type="entry name" value="Golgi alpha-mannosidase II"/>
    <property type="match status" value="1"/>
</dbReference>
<dbReference type="CDD" id="cd11304">
    <property type="entry name" value="Cadherin_repeat"/>
    <property type="match status" value="1"/>
</dbReference>
<evidence type="ECO:0000259" key="2">
    <source>
        <dbReference type="SMART" id="SM00736"/>
    </source>
</evidence>
<proteinExistence type="predicted"/>
<feature type="domain" description="Dystroglycan-type cadherin-like" evidence="2">
    <location>
        <begin position="596"/>
        <end position="686"/>
    </location>
</feature>
<dbReference type="InterPro" id="IPR014718">
    <property type="entry name" value="GH-type_carb-bd"/>
</dbReference>
<evidence type="ECO:0000256" key="1">
    <source>
        <dbReference type="SAM" id="SignalP"/>
    </source>
</evidence>
<dbReference type="SMART" id="SM00736">
    <property type="entry name" value="CADG"/>
    <property type="match status" value="1"/>
</dbReference>
<dbReference type="SUPFAM" id="SSF49313">
    <property type="entry name" value="Cadherin-like"/>
    <property type="match status" value="1"/>
</dbReference>
<organism evidence="3 4">
    <name type="scientific">Tessaracoccus lubricantis</name>
    <dbReference type="NCBI Taxonomy" id="545543"/>
    <lineage>
        <taxon>Bacteria</taxon>
        <taxon>Bacillati</taxon>
        <taxon>Actinomycetota</taxon>
        <taxon>Actinomycetes</taxon>
        <taxon>Propionibacteriales</taxon>
        <taxon>Propionibacteriaceae</taxon>
        <taxon>Tessaracoccus</taxon>
    </lineage>
</organism>